<feature type="transmembrane region" description="Helical" evidence="7">
    <location>
        <begin position="178"/>
        <end position="200"/>
    </location>
</feature>
<dbReference type="EMBL" id="JAFGDB010000103">
    <property type="protein sequence ID" value="MBN2067958.1"/>
    <property type="molecule type" value="Genomic_DNA"/>
</dbReference>
<evidence type="ECO:0000256" key="2">
    <source>
        <dbReference type="ARBA" id="ARBA00005551"/>
    </source>
</evidence>
<keyword evidence="5 7" id="KW-1133">Transmembrane helix</keyword>
<feature type="domain" description="Cation/H+ exchanger transmembrane" evidence="8">
    <location>
        <begin position="16"/>
        <end position="386"/>
    </location>
</feature>
<feature type="transmembrane region" description="Helical" evidence="7">
    <location>
        <begin position="368"/>
        <end position="388"/>
    </location>
</feature>
<evidence type="ECO:0000259" key="8">
    <source>
        <dbReference type="Pfam" id="PF00999"/>
    </source>
</evidence>
<dbReference type="PANTHER" id="PTHR42751">
    <property type="entry name" value="SODIUM/HYDROGEN EXCHANGER FAMILY/TRKA DOMAIN PROTEIN"/>
    <property type="match status" value="1"/>
</dbReference>
<comment type="caution">
    <text evidence="9">The sequence shown here is derived from an EMBL/GenBank/DDBJ whole genome shotgun (WGS) entry which is preliminary data.</text>
</comment>
<name>A0A938YPL0_9ARCH</name>
<evidence type="ECO:0000256" key="5">
    <source>
        <dbReference type="ARBA" id="ARBA00022989"/>
    </source>
</evidence>
<gene>
    <name evidence="9" type="ORF">JW744_05820</name>
</gene>
<feature type="transmembrane region" description="Helical" evidence="7">
    <location>
        <begin position="300"/>
        <end position="320"/>
    </location>
</feature>
<evidence type="ECO:0000256" key="4">
    <source>
        <dbReference type="ARBA" id="ARBA00022692"/>
    </source>
</evidence>
<evidence type="ECO:0000256" key="1">
    <source>
        <dbReference type="ARBA" id="ARBA00004141"/>
    </source>
</evidence>
<dbReference type="GO" id="GO:0016020">
    <property type="term" value="C:membrane"/>
    <property type="evidence" value="ECO:0007669"/>
    <property type="project" value="UniProtKB-SubCell"/>
</dbReference>
<dbReference type="Pfam" id="PF00999">
    <property type="entry name" value="Na_H_Exchanger"/>
    <property type="match status" value="1"/>
</dbReference>
<evidence type="ECO:0000313" key="9">
    <source>
        <dbReference type="EMBL" id="MBN2067958.1"/>
    </source>
</evidence>
<dbReference type="GO" id="GO:0015297">
    <property type="term" value="F:antiporter activity"/>
    <property type="evidence" value="ECO:0007669"/>
    <property type="project" value="InterPro"/>
</dbReference>
<keyword evidence="4 7" id="KW-0812">Transmembrane</keyword>
<feature type="transmembrane region" description="Helical" evidence="7">
    <location>
        <begin position="270"/>
        <end position="288"/>
    </location>
</feature>
<protein>
    <submittedName>
        <fullName evidence="9">Cation:proton antiporter</fullName>
    </submittedName>
</protein>
<feature type="transmembrane region" description="Helical" evidence="7">
    <location>
        <begin position="33"/>
        <end position="51"/>
    </location>
</feature>
<comment type="subcellular location">
    <subcellularLocation>
        <location evidence="1">Membrane</location>
        <topology evidence="1">Multi-pass membrane protein</topology>
    </subcellularLocation>
</comment>
<comment type="similarity">
    <text evidence="2">Belongs to the monovalent cation:proton antiporter 2 (CPA2) transporter (TC 2.A.37) family.</text>
</comment>
<keyword evidence="6 7" id="KW-0472">Membrane</keyword>
<proteinExistence type="inferred from homology"/>
<feature type="transmembrane region" description="Helical" evidence="7">
    <location>
        <begin position="150"/>
        <end position="172"/>
    </location>
</feature>
<dbReference type="PANTHER" id="PTHR42751:SF6">
    <property type="entry name" value="CONSERVED INTEGRAL MEMBRANE TRANSPORT PROTEIN-RELATED"/>
    <property type="match status" value="1"/>
</dbReference>
<feature type="transmembrane region" description="Helical" evidence="7">
    <location>
        <begin position="57"/>
        <end position="75"/>
    </location>
</feature>
<dbReference type="InterPro" id="IPR006153">
    <property type="entry name" value="Cation/H_exchanger_TM"/>
</dbReference>
<dbReference type="GO" id="GO:1902600">
    <property type="term" value="P:proton transmembrane transport"/>
    <property type="evidence" value="ECO:0007669"/>
    <property type="project" value="InterPro"/>
</dbReference>
<keyword evidence="3" id="KW-0813">Transport</keyword>
<evidence type="ECO:0000256" key="7">
    <source>
        <dbReference type="SAM" id="Phobius"/>
    </source>
</evidence>
<accession>A0A938YPL0</accession>
<feature type="transmembrane region" description="Helical" evidence="7">
    <location>
        <begin position="115"/>
        <end position="138"/>
    </location>
</feature>
<evidence type="ECO:0000256" key="6">
    <source>
        <dbReference type="ARBA" id="ARBA00023136"/>
    </source>
</evidence>
<sequence>MAVELLPLLPIGIIIILAIVLSIIVKKLGQNPVLGYIIAGFVLGPVALGFLHPTEPLIQGFGEMGLFILLFYLGLELSLKDFLAAGQAALGLGLVDMVLSAGFGFLLMYLLGYSFLFAVIVGMMLFCTSTAVVAKFAIDSGKLHDPSTQLAISVLILQDFLGILLLVFATSMSAEGGSAIGLAMTALVFAVAAFFAVHYLSRLVDKWLSENGFGHTEMTLYALGVGLIVAMLGSFLGLSTALGAYFAGFALAETKSGSKIKLDVEFLRDFFLVFFFVAFGTSIFFDHLTETIIIPPIETLLFFLGISVVLGIGALIAHSLSTSIVGPVFGLARKDSSNTAILLLPLGEFVVILATAAAVVLPSGENTVIATIAFMLIAVTIIMFQPIYNNISLHQRIVQRLPMPFKLKQPTKTKIVEHTTHSIELLKKIALNSFVVLCFATLTVMFYQELPVFGVPIPYGRQATAVAVFLFFAIVPAIRALTALKELVFGAS</sequence>
<dbReference type="Gene3D" id="1.20.1530.20">
    <property type="match status" value="1"/>
</dbReference>
<dbReference type="Proteomes" id="UP000809243">
    <property type="component" value="Unassembled WGS sequence"/>
</dbReference>
<feature type="transmembrane region" description="Helical" evidence="7">
    <location>
        <begin position="459"/>
        <end position="478"/>
    </location>
</feature>
<feature type="transmembrane region" description="Helical" evidence="7">
    <location>
        <begin position="340"/>
        <end position="361"/>
    </location>
</feature>
<dbReference type="InterPro" id="IPR038770">
    <property type="entry name" value="Na+/solute_symporter_sf"/>
</dbReference>
<feature type="transmembrane region" description="Helical" evidence="7">
    <location>
        <begin position="429"/>
        <end position="447"/>
    </location>
</feature>
<evidence type="ECO:0000256" key="3">
    <source>
        <dbReference type="ARBA" id="ARBA00022448"/>
    </source>
</evidence>
<reference evidence="9" key="1">
    <citation type="submission" date="2021-01" db="EMBL/GenBank/DDBJ databases">
        <title>Active Sulfur Cycling in an Early Earth Analoge.</title>
        <authorList>
            <person name="Hahn C.R."/>
            <person name="Youssef N.H."/>
            <person name="Elshahed M."/>
        </authorList>
    </citation>
    <scope>NUCLEOTIDE SEQUENCE</scope>
    <source>
        <strain evidence="9">Zod_Metabat.1151</strain>
    </source>
</reference>
<evidence type="ECO:0000313" key="10">
    <source>
        <dbReference type="Proteomes" id="UP000809243"/>
    </source>
</evidence>
<feature type="transmembrane region" description="Helical" evidence="7">
    <location>
        <begin position="220"/>
        <end position="250"/>
    </location>
</feature>
<dbReference type="AlphaFoldDB" id="A0A938YPL0"/>
<feature type="transmembrane region" description="Helical" evidence="7">
    <location>
        <begin position="6"/>
        <end position="26"/>
    </location>
</feature>
<organism evidence="9 10">
    <name type="scientific">Candidatus Iainarchaeum sp</name>
    <dbReference type="NCBI Taxonomy" id="3101447"/>
    <lineage>
        <taxon>Archaea</taxon>
        <taxon>Candidatus Iainarchaeota</taxon>
        <taxon>Candidatus Iainarchaeia</taxon>
        <taxon>Candidatus Iainarchaeales</taxon>
        <taxon>Candidatus Iainarchaeaceae</taxon>
        <taxon>Candidatus Iainarchaeum</taxon>
    </lineage>
</organism>
<feature type="transmembrane region" description="Helical" evidence="7">
    <location>
        <begin position="82"/>
        <end position="109"/>
    </location>
</feature>